<gene>
    <name evidence="1" type="ORF">T07_5935</name>
</gene>
<dbReference type="AlphaFoldDB" id="A0A0V0SHQ9"/>
<comment type="caution">
    <text evidence="1">The sequence shown here is derived from an EMBL/GenBank/DDBJ whole genome shotgun (WGS) entry which is preliminary data.</text>
</comment>
<accession>A0A0V0SHQ9</accession>
<reference evidence="1 2" key="1">
    <citation type="submission" date="2015-01" db="EMBL/GenBank/DDBJ databases">
        <title>Evolution of Trichinella species and genotypes.</title>
        <authorList>
            <person name="Korhonen P.K."/>
            <person name="Edoardo P."/>
            <person name="Giuseppe L.R."/>
            <person name="Gasser R.B."/>
        </authorList>
    </citation>
    <scope>NUCLEOTIDE SEQUENCE [LARGE SCALE GENOMIC DNA]</scope>
    <source>
        <strain evidence="1">ISS37</strain>
    </source>
</reference>
<evidence type="ECO:0000313" key="1">
    <source>
        <dbReference type="EMBL" id="KRX26106.1"/>
    </source>
</evidence>
<dbReference type="OrthoDB" id="10357698at2759"/>
<name>A0A0V0SHQ9_9BILA</name>
<proteinExistence type="predicted"/>
<dbReference type="EMBL" id="JYDL01000009">
    <property type="protein sequence ID" value="KRX26106.1"/>
    <property type="molecule type" value="Genomic_DNA"/>
</dbReference>
<keyword evidence="2" id="KW-1185">Reference proteome</keyword>
<protein>
    <submittedName>
        <fullName evidence="1">Uncharacterized protein</fullName>
    </submittedName>
</protein>
<sequence length="108" mass="12867">MSSHLFMLDFNIILIKYFNIQNVETFHNETQIIVYVRIIRPVLLHFGTANWGCFYGWDNRTITCLQLLTASNGNGQSVENEENKMRKQKQSREEWFEFVEQTSKHCVF</sequence>
<dbReference type="Proteomes" id="UP000054630">
    <property type="component" value="Unassembled WGS sequence"/>
</dbReference>
<evidence type="ECO:0000313" key="2">
    <source>
        <dbReference type="Proteomes" id="UP000054630"/>
    </source>
</evidence>
<organism evidence="1 2">
    <name type="scientific">Trichinella nelsoni</name>
    <dbReference type="NCBI Taxonomy" id="6336"/>
    <lineage>
        <taxon>Eukaryota</taxon>
        <taxon>Metazoa</taxon>
        <taxon>Ecdysozoa</taxon>
        <taxon>Nematoda</taxon>
        <taxon>Enoplea</taxon>
        <taxon>Dorylaimia</taxon>
        <taxon>Trichinellida</taxon>
        <taxon>Trichinellidae</taxon>
        <taxon>Trichinella</taxon>
    </lineage>
</organism>